<name>A0A918KU36_9ACTN</name>
<dbReference type="EMBL" id="BMVU01000014">
    <property type="protein sequence ID" value="GGX76573.1"/>
    <property type="molecule type" value="Genomic_DNA"/>
</dbReference>
<feature type="compositionally biased region" description="Basic and acidic residues" evidence="1">
    <location>
        <begin position="9"/>
        <end position="18"/>
    </location>
</feature>
<evidence type="ECO:0000313" key="2">
    <source>
        <dbReference type="EMBL" id="GGX76573.1"/>
    </source>
</evidence>
<organism evidence="2 3">
    <name type="scientific">Streptomyces minutiscleroticus</name>
    <dbReference type="NCBI Taxonomy" id="68238"/>
    <lineage>
        <taxon>Bacteria</taxon>
        <taxon>Bacillati</taxon>
        <taxon>Actinomycetota</taxon>
        <taxon>Actinomycetes</taxon>
        <taxon>Kitasatosporales</taxon>
        <taxon>Streptomycetaceae</taxon>
        <taxon>Streptomyces</taxon>
    </lineage>
</organism>
<gene>
    <name evidence="2" type="ORF">GCM10010358_33570</name>
</gene>
<accession>A0A918KU36</accession>
<feature type="region of interest" description="Disordered" evidence="1">
    <location>
        <begin position="1"/>
        <end position="33"/>
    </location>
</feature>
<reference evidence="2" key="2">
    <citation type="submission" date="2020-09" db="EMBL/GenBank/DDBJ databases">
        <authorList>
            <person name="Sun Q."/>
            <person name="Ohkuma M."/>
        </authorList>
    </citation>
    <scope>NUCLEOTIDE SEQUENCE</scope>
    <source>
        <strain evidence="2">JCM 4790</strain>
    </source>
</reference>
<keyword evidence="3" id="KW-1185">Reference proteome</keyword>
<dbReference type="Proteomes" id="UP000619244">
    <property type="component" value="Unassembled WGS sequence"/>
</dbReference>
<comment type="caution">
    <text evidence="2">The sequence shown here is derived from an EMBL/GenBank/DDBJ whole genome shotgun (WGS) entry which is preliminary data.</text>
</comment>
<evidence type="ECO:0000256" key="1">
    <source>
        <dbReference type="SAM" id="MobiDB-lite"/>
    </source>
</evidence>
<dbReference type="AlphaFoldDB" id="A0A918KU36"/>
<reference evidence="2" key="1">
    <citation type="journal article" date="2014" name="Int. J. Syst. Evol. Microbiol.">
        <title>Complete genome sequence of Corynebacterium casei LMG S-19264T (=DSM 44701T), isolated from a smear-ripened cheese.</title>
        <authorList>
            <consortium name="US DOE Joint Genome Institute (JGI-PGF)"/>
            <person name="Walter F."/>
            <person name="Albersmeier A."/>
            <person name="Kalinowski J."/>
            <person name="Ruckert C."/>
        </authorList>
    </citation>
    <scope>NUCLEOTIDE SEQUENCE</scope>
    <source>
        <strain evidence="2">JCM 4790</strain>
    </source>
</reference>
<protein>
    <submittedName>
        <fullName evidence="2">Uncharacterized protein</fullName>
    </submittedName>
</protein>
<proteinExistence type="predicted"/>
<evidence type="ECO:0000313" key="3">
    <source>
        <dbReference type="Proteomes" id="UP000619244"/>
    </source>
</evidence>
<sequence length="100" mass="11039">MRVSSLTLYKDDESDKQRPSPAPWCRRTPGHDKGETAVKTMMFRNIANPRRTTLAHLGDAGELATPELPEHAVELPTRTANPRRTILNELPAQAVPAAAE</sequence>